<dbReference type="AlphaFoldDB" id="A0A255XTA2"/>
<feature type="domain" description="Type ISP restriction-modification enzyme LLaBIII C-terminal specificity" evidence="7">
    <location>
        <begin position="706"/>
        <end position="1037"/>
    </location>
</feature>
<comment type="caution">
    <text evidence="8">The sequence shown here is derived from an EMBL/GenBank/DDBJ whole genome shotgun (WGS) entry which is preliminary data.</text>
</comment>
<evidence type="ECO:0000256" key="5">
    <source>
        <dbReference type="ARBA" id="ARBA00047942"/>
    </source>
</evidence>
<dbReference type="PANTHER" id="PTHR33841:SF1">
    <property type="entry name" value="DNA METHYLTRANSFERASE A"/>
    <property type="match status" value="1"/>
</dbReference>
<evidence type="ECO:0000259" key="6">
    <source>
        <dbReference type="Pfam" id="PF02384"/>
    </source>
</evidence>
<dbReference type="GO" id="GO:0009007">
    <property type="term" value="F:site-specific DNA-methyltransferase (adenine-specific) activity"/>
    <property type="evidence" value="ECO:0007669"/>
    <property type="project" value="UniProtKB-EC"/>
</dbReference>
<dbReference type="Pfam" id="PF18135">
    <property type="entry name" value="Type_ISP_C"/>
    <property type="match status" value="1"/>
</dbReference>
<gene>
    <name evidence="8" type="ORF">CHR90_05680</name>
</gene>
<keyword evidence="9" id="KW-1185">Reference proteome</keyword>
<evidence type="ECO:0000256" key="2">
    <source>
        <dbReference type="ARBA" id="ARBA00011900"/>
    </source>
</evidence>
<accession>A0A255XTA2</accession>
<evidence type="ECO:0000313" key="9">
    <source>
        <dbReference type="Proteomes" id="UP000216361"/>
    </source>
</evidence>
<comment type="similarity">
    <text evidence="1">Belongs to the N(4)/N(6)-methyltransferase family.</text>
</comment>
<evidence type="ECO:0000259" key="7">
    <source>
        <dbReference type="Pfam" id="PF18135"/>
    </source>
</evidence>
<keyword evidence="4 8" id="KW-0808">Transferase</keyword>
<organism evidence="8 9">
    <name type="scientific">Elstera cyanobacteriorum</name>
    <dbReference type="NCBI Taxonomy" id="2022747"/>
    <lineage>
        <taxon>Bacteria</taxon>
        <taxon>Pseudomonadati</taxon>
        <taxon>Pseudomonadota</taxon>
        <taxon>Alphaproteobacteria</taxon>
        <taxon>Rhodospirillales</taxon>
        <taxon>Rhodospirillaceae</taxon>
        <taxon>Elstera</taxon>
    </lineage>
</organism>
<protein>
    <recommendedName>
        <fullName evidence="2">site-specific DNA-methyltransferase (adenine-specific)</fullName>
        <ecNumber evidence="2">2.1.1.72</ecNumber>
    </recommendedName>
</protein>
<dbReference type="GO" id="GO:0032259">
    <property type="term" value="P:methylation"/>
    <property type="evidence" value="ECO:0007669"/>
    <property type="project" value="UniProtKB-KW"/>
</dbReference>
<proteinExistence type="inferred from homology"/>
<dbReference type="OrthoDB" id="9814088at2"/>
<dbReference type="InterPro" id="IPR050953">
    <property type="entry name" value="N4_N6_ade-DNA_methylase"/>
</dbReference>
<dbReference type="Proteomes" id="UP000216361">
    <property type="component" value="Unassembled WGS sequence"/>
</dbReference>
<dbReference type="PRINTS" id="PR00507">
    <property type="entry name" value="N12N6MTFRASE"/>
</dbReference>
<sequence>MTLISDFIAKVQSIHKTGAATEHTYRPALETLLSGLEKGTTALNEPKRVKCGAPDFIVQRGEIVVGHVEAKDIGLDLRAMRDANKDQQQRYLKALPNLVYTNCLDWDFYRNGERFASVTIADYLMGIQPRPEEYVRLENLLREFIAQKPQSITSSRTLAEMMAGKAGLIKDVLFKVLRDDKELQTDLGGQYKAFREHLIHDIKIEDFADIYAETIAYGMFAARLHDTNLDTFTRQEALELLPKSNPFLRNLFSFVAGPNLDDSIRWIIDDLANVFQAANVAELMQDFGKLTGQNDPFLHFYETFLAAYNPAKRKARGVWYTPEPVVNFIVRAVDEVLLTEFGLADGLADTSKITINIDTKFNDAKGKAISEKREIHRVQILDPATGTGTFLAEVIKQIAPKVKGVAEGMWSGYIERDLIPRLHGFELLMASYAMCHMKLDMILGELGYRPSKAPPRLSVYLTNSLEEGEREVRDLFMAQWLTREAQEANIIKRDMPIMCVLGNPPYSGVSSNTGEWATNLIDPYKKEPGGKVKLKERNPKWVNDDYVKFIRFAEHMISKTGEGVLGFITNHGYIDSPTFRGMRWHLMQSFDKLYVLDLHGNSKKKEVAPDGSNDVNVFDIMQGVAVLIGVKHRKKSEAAKKLPGPAEVFHAEFWGARRQKYSRLQQSSLDSLSWTKLDPDPKYLMFYPINRKLLEAYDAGFELSQFMPMNQIGFQSHRDGFAVAFDKNVMKKRFADMLDERLSDDDLRRRYKLTDNRDWQVQTARSRAKADAGLEDRIVPCDYRPFDRRFCMLDETAMDYPRWTLLKNALFADNFGLNFVRQTKSPAWQHGVVSKFPTPAVYVEIKDGSSFAPLYVREDIDQTRRVNFDAKLWKKLRKLATHPSHGEPDELATFDYIYGVLHCPDYRKTFAEFLKIDFPRIPWPASPTEFWDVAEKGRQLRRLHLMEPVAIGETPYPFQGEGDGIITEPAFKDSKVWINETQHFADVPKIAWDAVIGGYQPAQKWLKDRRGRALSFDDVKHYRQIIKILLETDRIMQTITLTLDVPA</sequence>
<dbReference type="PANTHER" id="PTHR33841">
    <property type="entry name" value="DNA METHYLTRANSFERASE YEEA-RELATED"/>
    <property type="match status" value="1"/>
</dbReference>
<evidence type="ECO:0000256" key="1">
    <source>
        <dbReference type="ARBA" id="ARBA00006594"/>
    </source>
</evidence>
<evidence type="ECO:0000313" key="8">
    <source>
        <dbReference type="EMBL" id="OYQ20198.1"/>
    </source>
</evidence>
<feature type="domain" description="DNA methylase adenine-specific" evidence="6">
    <location>
        <begin position="294"/>
        <end position="572"/>
    </location>
</feature>
<dbReference type="GO" id="GO:0003677">
    <property type="term" value="F:DNA binding"/>
    <property type="evidence" value="ECO:0007669"/>
    <property type="project" value="InterPro"/>
</dbReference>
<dbReference type="InterPro" id="IPR003356">
    <property type="entry name" value="DNA_methylase_A-5"/>
</dbReference>
<dbReference type="InterPro" id="IPR041635">
    <property type="entry name" value="Type_ISP_LLaBIII_C"/>
</dbReference>
<dbReference type="EMBL" id="NOXS01000029">
    <property type="protein sequence ID" value="OYQ20198.1"/>
    <property type="molecule type" value="Genomic_DNA"/>
</dbReference>
<dbReference type="SUPFAM" id="SSF53335">
    <property type="entry name" value="S-adenosyl-L-methionine-dependent methyltransferases"/>
    <property type="match status" value="1"/>
</dbReference>
<reference evidence="8 9" key="1">
    <citation type="submission" date="2017-07" db="EMBL/GenBank/DDBJ databases">
        <title>Elstera cyanobacteriorum sp. nov., a novel bacterium isolated from cyanobacterial aggregates in a eutrophic lake.</title>
        <authorList>
            <person name="Cai H."/>
        </authorList>
    </citation>
    <scope>NUCLEOTIDE SEQUENCE [LARGE SCALE GENOMIC DNA]</scope>
    <source>
        <strain evidence="8 9">TH019</strain>
    </source>
</reference>
<keyword evidence="3 8" id="KW-0489">Methyltransferase</keyword>
<evidence type="ECO:0000256" key="3">
    <source>
        <dbReference type="ARBA" id="ARBA00022603"/>
    </source>
</evidence>
<name>A0A255XTA2_9PROT</name>
<dbReference type="Gene3D" id="3.40.50.150">
    <property type="entry name" value="Vaccinia Virus protein VP39"/>
    <property type="match status" value="1"/>
</dbReference>
<comment type="catalytic activity">
    <reaction evidence="5">
        <text>a 2'-deoxyadenosine in DNA + S-adenosyl-L-methionine = an N(6)-methyl-2'-deoxyadenosine in DNA + S-adenosyl-L-homocysteine + H(+)</text>
        <dbReference type="Rhea" id="RHEA:15197"/>
        <dbReference type="Rhea" id="RHEA-COMP:12418"/>
        <dbReference type="Rhea" id="RHEA-COMP:12419"/>
        <dbReference type="ChEBI" id="CHEBI:15378"/>
        <dbReference type="ChEBI" id="CHEBI:57856"/>
        <dbReference type="ChEBI" id="CHEBI:59789"/>
        <dbReference type="ChEBI" id="CHEBI:90615"/>
        <dbReference type="ChEBI" id="CHEBI:90616"/>
        <dbReference type="EC" id="2.1.1.72"/>
    </reaction>
</comment>
<dbReference type="EC" id="2.1.1.72" evidence="2"/>
<dbReference type="GO" id="GO:0008170">
    <property type="term" value="F:N-methyltransferase activity"/>
    <property type="evidence" value="ECO:0007669"/>
    <property type="project" value="InterPro"/>
</dbReference>
<dbReference type="RefSeq" id="WP_094408021.1">
    <property type="nucleotide sequence ID" value="NZ_BMJZ01000001.1"/>
</dbReference>
<evidence type="ECO:0000256" key="4">
    <source>
        <dbReference type="ARBA" id="ARBA00022679"/>
    </source>
</evidence>
<dbReference type="InterPro" id="IPR029063">
    <property type="entry name" value="SAM-dependent_MTases_sf"/>
</dbReference>
<dbReference type="Pfam" id="PF02384">
    <property type="entry name" value="N6_Mtase"/>
    <property type="match status" value="1"/>
</dbReference>